<keyword evidence="4" id="KW-0238">DNA-binding</keyword>
<keyword evidence="1" id="KW-0479">Metal-binding</keyword>
<dbReference type="InterPro" id="IPR007219">
    <property type="entry name" value="XnlR_reg_dom"/>
</dbReference>
<dbReference type="PANTHER" id="PTHR31313:SF81">
    <property type="entry name" value="TY1 ENHANCER ACTIVATOR"/>
    <property type="match status" value="1"/>
</dbReference>
<evidence type="ECO:0000256" key="2">
    <source>
        <dbReference type="ARBA" id="ARBA00022833"/>
    </source>
</evidence>
<dbReference type="OrthoDB" id="2264294at2759"/>
<proteinExistence type="predicted"/>
<dbReference type="AlphaFoldDB" id="A0A367K670"/>
<feature type="compositionally biased region" description="Low complexity" evidence="7">
    <location>
        <begin position="661"/>
        <end position="673"/>
    </location>
</feature>
<gene>
    <name evidence="9" type="primary">CTF1_3</name>
    <name evidence="9" type="ORF">CU097_011142</name>
</gene>
<dbReference type="STRING" id="86630.A0A367K670"/>
<evidence type="ECO:0000259" key="8">
    <source>
        <dbReference type="SMART" id="SM00906"/>
    </source>
</evidence>
<dbReference type="Proteomes" id="UP000252139">
    <property type="component" value="Unassembled WGS sequence"/>
</dbReference>
<name>A0A367K670_RHIAZ</name>
<dbReference type="GO" id="GO:0003677">
    <property type="term" value="F:DNA binding"/>
    <property type="evidence" value="ECO:0007669"/>
    <property type="project" value="UniProtKB-KW"/>
</dbReference>
<evidence type="ECO:0000256" key="6">
    <source>
        <dbReference type="ARBA" id="ARBA00023242"/>
    </source>
</evidence>
<feature type="domain" description="Xylanolytic transcriptional activator regulatory" evidence="8">
    <location>
        <begin position="320"/>
        <end position="389"/>
    </location>
</feature>
<keyword evidence="5" id="KW-0804">Transcription</keyword>
<feature type="region of interest" description="Disordered" evidence="7">
    <location>
        <begin position="49"/>
        <end position="97"/>
    </location>
</feature>
<keyword evidence="6" id="KW-0539">Nucleus</keyword>
<evidence type="ECO:0000256" key="1">
    <source>
        <dbReference type="ARBA" id="ARBA00022723"/>
    </source>
</evidence>
<dbReference type="PANTHER" id="PTHR31313">
    <property type="entry name" value="TY1 ENHANCER ACTIVATOR"/>
    <property type="match status" value="1"/>
</dbReference>
<dbReference type="GO" id="GO:0006351">
    <property type="term" value="P:DNA-templated transcription"/>
    <property type="evidence" value="ECO:0007669"/>
    <property type="project" value="InterPro"/>
</dbReference>
<accession>A0A367K670</accession>
<evidence type="ECO:0000256" key="3">
    <source>
        <dbReference type="ARBA" id="ARBA00023015"/>
    </source>
</evidence>
<dbReference type="SMART" id="SM00906">
    <property type="entry name" value="Fungal_trans"/>
    <property type="match status" value="1"/>
</dbReference>
<evidence type="ECO:0000256" key="7">
    <source>
        <dbReference type="SAM" id="MobiDB-lite"/>
    </source>
</evidence>
<evidence type="ECO:0000256" key="4">
    <source>
        <dbReference type="ARBA" id="ARBA00023125"/>
    </source>
</evidence>
<dbReference type="EMBL" id="PJQL01000285">
    <property type="protein sequence ID" value="RCH97341.1"/>
    <property type="molecule type" value="Genomic_DNA"/>
</dbReference>
<keyword evidence="10" id="KW-1185">Reference proteome</keyword>
<feature type="region of interest" description="Disordered" evidence="7">
    <location>
        <begin position="1"/>
        <end position="37"/>
    </location>
</feature>
<feature type="compositionally biased region" description="Basic and acidic residues" evidence="7">
    <location>
        <begin position="49"/>
        <end position="69"/>
    </location>
</feature>
<sequence>MYYPMQLPGKPDDHPNKRKRTSRAWAKKRGPPKGYVEVLETRLKKMETMLDELAQKKTDSIPPPEKSHASSDTSPPGAERVTRRDSEDEAFSKDPTENVITLKEDNGQEYTIPVELLSIASEGSMRYVCELSSLPKMLRKIDVNNDRLGRRFKRLGDSMFEYELSPNISNQQLLQRLGALNPGESIKGINDWIYRATGVDKTTSDALLKVYFAYIHPVLPVLNKVLFLKQYRGQIDQYPAAPLLNSIFGAAVRYIETCKSFGDEIPYCSHIELKKGWSEQLFENVVTLLKDRYCPSISTIQAIAIANNNRASWDEKIASSWLLNCVAQHVGLHRLSDRWPIPESEKEARKRIWWSTYILDRWSAAATGKPQTILDEDCDESYPKDLANQEEVMDDRDQTIPTFPSLDKNMAKKVKGEGIPLYQPFVQIAKLSEILGKILQGLYTPLAKKQSQEHGSDAIVTYLDRALSEWRAALPPSLQFSNSTHRPNAQGNAPLMSMSAIIHLSYYTLLILLHRPFIENDEDNRSSQSSLNICTNAATCCIEVAEKMHYRDFLLVSWNFAIYPVFTASLIHIYNATNKDRDTAEAAKSNLAKAVCVVERLAKVSINASKLHGLLLELAKARGIDIQQDKHATKPDRKRKKKGPREAFDQEPANQHLALCSSPSGTSPNPGSSITMLSDTEGCIPSSQSCSSADDWINGLHYNQQQQHQQQPAAPNLLLETDPFSLRQFNLPQYEQAAMNGLPISNGGSSNHSAMMQYQQPMNSMSFNAADSLLLGSPSLIMSNTQYNPVMSTQHHQQSPMTTFRNRPDNPFWAMPSSMELDEWMAYLLPDQHINRQ</sequence>
<feature type="compositionally biased region" description="Basic residues" evidence="7">
    <location>
        <begin position="16"/>
        <end position="31"/>
    </location>
</feature>
<evidence type="ECO:0000313" key="9">
    <source>
        <dbReference type="EMBL" id="RCH97341.1"/>
    </source>
</evidence>
<keyword evidence="3" id="KW-0805">Transcription regulation</keyword>
<protein>
    <submittedName>
        <fullName evidence="9">Transcriptional activator of fatty acid utilization</fullName>
    </submittedName>
</protein>
<reference evidence="9 10" key="1">
    <citation type="journal article" date="2018" name="G3 (Bethesda)">
        <title>Phylogenetic and Phylogenomic Definition of Rhizopus Species.</title>
        <authorList>
            <person name="Gryganskyi A.P."/>
            <person name="Golan J."/>
            <person name="Dolatabadi S."/>
            <person name="Mondo S."/>
            <person name="Robb S."/>
            <person name="Idnurm A."/>
            <person name="Muszewska A."/>
            <person name="Steczkiewicz K."/>
            <person name="Masonjones S."/>
            <person name="Liao H.L."/>
            <person name="Gajdeczka M.T."/>
            <person name="Anike F."/>
            <person name="Vuek A."/>
            <person name="Anishchenko I.M."/>
            <person name="Voigt K."/>
            <person name="de Hoog G.S."/>
            <person name="Smith M.E."/>
            <person name="Heitman J."/>
            <person name="Vilgalys R."/>
            <person name="Stajich J.E."/>
        </authorList>
    </citation>
    <scope>NUCLEOTIDE SEQUENCE [LARGE SCALE GENOMIC DNA]</scope>
    <source>
        <strain evidence="9 10">CBS 357.93</strain>
    </source>
</reference>
<keyword evidence="2" id="KW-0862">Zinc</keyword>
<dbReference type="InterPro" id="IPR051615">
    <property type="entry name" value="Transcr_Regulatory_Elem"/>
</dbReference>
<comment type="caution">
    <text evidence="9">The sequence shown here is derived from an EMBL/GenBank/DDBJ whole genome shotgun (WGS) entry which is preliminary data.</text>
</comment>
<evidence type="ECO:0000313" key="10">
    <source>
        <dbReference type="Proteomes" id="UP000252139"/>
    </source>
</evidence>
<feature type="region of interest" description="Disordered" evidence="7">
    <location>
        <begin position="627"/>
        <end position="679"/>
    </location>
</feature>
<organism evidence="9 10">
    <name type="scientific">Rhizopus azygosporus</name>
    <name type="common">Rhizopus microsporus var. azygosporus</name>
    <dbReference type="NCBI Taxonomy" id="86630"/>
    <lineage>
        <taxon>Eukaryota</taxon>
        <taxon>Fungi</taxon>
        <taxon>Fungi incertae sedis</taxon>
        <taxon>Mucoromycota</taxon>
        <taxon>Mucoromycotina</taxon>
        <taxon>Mucoromycetes</taxon>
        <taxon>Mucorales</taxon>
        <taxon>Mucorineae</taxon>
        <taxon>Rhizopodaceae</taxon>
        <taxon>Rhizopus</taxon>
    </lineage>
</organism>
<dbReference type="GO" id="GO:0008270">
    <property type="term" value="F:zinc ion binding"/>
    <property type="evidence" value="ECO:0007669"/>
    <property type="project" value="InterPro"/>
</dbReference>
<feature type="compositionally biased region" description="Basic and acidic residues" evidence="7">
    <location>
        <begin position="80"/>
        <end position="97"/>
    </location>
</feature>
<dbReference type="CDD" id="cd12148">
    <property type="entry name" value="fungal_TF_MHR"/>
    <property type="match status" value="1"/>
</dbReference>
<evidence type="ECO:0000256" key="5">
    <source>
        <dbReference type="ARBA" id="ARBA00023163"/>
    </source>
</evidence>
<dbReference type="Pfam" id="PF04082">
    <property type="entry name" value="Fungal_trans"/>
    <property type="match status" value="1"/>
</dbReference>